<comment type="similarity">
    <text evidence="9">Belongs to the FtsQ/DivIB family. FtsQ subfamily.</text>
</comment>
<keyword evidence="3 9" id="KW-0997">Cell inner membrane</keyword>
<keyword evidence="8 9" id="KW-0131">Cell cycle</keyword>
<organism evidence="12 13">
    <name type="scientific">Marinicella pacifica</name>
    <dbReference type="NCBI Taxonomy" id="1171543"/>
    <lineage>
        <taxon>Bacteria</taxon>
        <taxon>Pseudomonadati</taxon>
        <taxon>Pseudomonadota</taxon>
        <taxon>Gammaproteobacteria</taxon>
        <taxon>Lysobacterales</taxon>
        <taxon>Marinicellaceae</taxon>
        <taxon>Marinicella</taxon>
    </lineage>
</organism>
<dbReference type="InterPro" id="IPR013685">
    <property type="entry name" value="POTRA_FtsQ_type"/>
</dbReference>
<comment type="caution">
    <text evidence="12">The sequence shown here is derived from an EMBL/GenBank/DDBJ whole genome shotgun (WGS) entry which is preliminary data.</text>
</comment>
<keyword evidence="13" id="KW-1185">Reference proteome</keyword>
<dbReference type="AlphaFoldDB" id="A0A917FSU6"/>
<dbReference type="InterPro" id="IPR026579">
    <property type="entry name" value="FtsQ"/>
</dbReference>
<dbReference type="InterPro" id="IPR034746">
    <property type="entry name" value="POTRA"/>
</dbReference>
<gene>
    <name evidence="9 12" type="primary">ftsQ</name>
    <name evidence="12" type="ORF">GCM10011365_22050</name>
</gene>
<dbReference type="Gene3D" id="3.10.20.310">
    <property type="entry name" value="membrane protein fhac"/>
    <property type="match status" value="1"/>
</dbReference>
<protein>
    <recommendedName>
        <fullName evidence="9">Cell division protein FtsQ</fullName>
    </recommendedName>
</protein>
<dbReference type="PANTHER" id="PTHR35851">
    <property type="entry name" value="CELL DIVISION PROTEIN FTSQ"/>
    <property type="match status" value="1"/>
</dbReference>
<dbReference type="EMBL" id="BMEO01000012">
    <property type="protein sequence ID" value="GGG00421.1"/>
    <property type="molecule type" value="Genomic_DNA"/>
</dbReference>
<evidence type="ECO:0000256" key="4">
    <source>
        <dbReference type="ARBA" id="ARBA00022618"/>
    </source>
</evidence>
<dbReference type="RefSeq" id="WP_188365809.1">
    <property type="nucleotide sequence ID" value="NZ_BAABJF010000009.1"/>
</dbReference>
<dbReference type="InterPro" id="IPR045335">
    <property type="entry name" value="FtsQ_C_sf"/>
</dbReference>
<accession>A0A917FSU6</accession>
<keyword evidence="6 9" id="KW-1133">Transmembrane helix</keyword>
<comment type="subcellular location">
    <subcellularLocation>
        <location evidence="9">Cell inner membrane</location>
        <topology evidence="9">Single-pass type II membrane protein</topology>
    </subcellularLocation>
    <subcellularLocation>
        <location evidence="1">Membrane</location>
    </subcellularLocation>
    <text evidence="9">Localizes to the division septum.</text>
</comment>
<dbReference type="GO" id="GO:0043093">
    <property type="term" value="P:FtsZ-dependent cytokinesis"/>
    <property type="evidence" value="ECO:0007669"/>
    <property type="project" value="UniProtKB-UniRule"/>
</dbReference>
<evidence type="ECO:0000256" key="6">
    <source>
        <dbReference type="ARBA" id="ARBA00022989"/>
    </source>
</evidence>
<evidence type="ECO:0000256" key="9">
    <source>
        <dbReference type="HAMAP-Rule" id="MF_00911"/>
    </source>
</evidence>
<evidence type="ECO:0000256" key="2">
    <source>
        <dbReference type="ARBA" id="ARBA00022475"/>
    </source>
</evidence>
<sequence length="247" mass="28574">MNKFAQLMMIVSLLALLLVSALMSGLIQSERWTISEVEVAAEYRRVSAEQVRFAIKKTSEKSFFRLDTDQVKKSLKSLNWVREAHVVKQWPNSLKVTLTEHQPTAIWNEQQLINQRGELFNVERMDDVAGLPKLYGPDNQVQALYKLFNRFNRLLQPLGHEISVAQVSQRGGWQLTLRNGLDINLGTEQQESRALRLADTWQNLLRSSQQTPQRVDLRYSNGYVVQWRPKEKTPQPQSKSNQKQEVS</sequence>
<evidence type="ECO:0000256" key="10">
    <source>
        <dbReference type="SAM" id="MobiDB-lite"/>
    </source>
</evidence>
<dbReference type="Pfam" id="PF03799">
    <property type="entry name" value="FtsQ_DivIB_C"/>
    <property type="match status" value="1"/>
</dbReference>
<evidence type="ECO:0000313" key="13">
    <source>
        <dbReference type="Proteomes" id="UP000605253"/>
    </source>
</evidence>
<name>A0A917FSU6_9GAMM</name>
<dbReference type="GO" id="GO:0090529">
    <property type="term" value="P:cell septum assembly"/>
    <property type="evidence" value="ECO:0007669"/>
    <property type="project" value="InterPro"/>
</dbReference>
<dbReference type="PROSITE" id="PS51779">
    <property type="entry name" value="POTRA"/>
    <property type="match status" value="1"/>
</dbReference>
<feature type="compositionally biased region" description="Polar residues" evidence="10">
    <location>
        <begin position="234"/>
        <end position="247"/>
    </location>
</feature>
<comment type="function">
    <text evidence="9">Essential cell division protein. May link together the upstream cell division proteins, which are predominantly cytoplasmic, with the downstream cell division proteins, which are predominantly periplasmic. May control correct divisome assembly.</text>
</comment>
<dbReference type="GO" id="GO:0005886">
    <property type="term" value="C:plasma membrane"/>
    <property type="evidence" value="ECO:0007669"/>
    <property type="project" value="UniProtKB-SubCell"/>
</dbReference>
<keyword evidence="4 9" id="KW-0132">Cell division</keyword>
<dbReference type="Proteomes" id="UP000605253">
    <property type="component" value="Unassembled WGS sequence"/>
</dbReference>
<evidence type="ECO:0000256" key="5">
    <source>
        <dbReference type="ARBA" id="ARBA00022692"/>
    </source>
</evidence>
<evidence type="ECO:0000256" key="7">
    <source>
        <dbReference type="ARBA" id="ARBA00023136"/>
    </source>
</evidence>
<evidence type="ECO:0000256" key="1">
    <source>
        <dbReference type="ARBA" id="ARBA00004370"/>
    </source>
</evidence>
<reference evidence="12" key="1">
    <citation type="journal article" date="2014" name="Int. J. Syst. Evol. Microbiol.">
        <title>Complete genome sequence of Corynebacterium casei LMG S-19264T (=DSM 44701T), isolated from a smear-ripened cheese.</title>
        <authorList>
            <consortium name="US DOE Joint Genome Institute (JGI-PGF)"/>
            <person name="Walter F."/>
            <person name="Albersmeier A."/>
            <person name="Kalinowski J."/>
            <person name="Ruckert C."/>
        </authorList>
    </citation>
    <scope>NUCLEOTIDE SEQUENCE</scope>
    <source>
        <strain evidence="12">CGMCC 1.12181</strain>
    </source>
</reference>
<evidence type="ECO:0000256" key="3">
    <source>
        <dbReference type="ARBA" id="ARBA00022519"/>
    </source>
</evidence>
<proteinExistence type="inferred from homology"/>
<keyword evidence="2 9" id="KW-1003">Cell membrane</keyword>
<comment type="subunit">
    <text evidence="9">Part of a complex composed of FtsB, FtsL and FtsQ.</text>
</comment>
<feature type="domain" description="POTRA" evidence="11">
    <location>
        <begin position="32"/>
        <end position="101"/>
    </location>
</feature>
<dbReference type="HAMAP" id="MF_00911">
    <property type="entry name" value="FtsQ_subfam"/>
    <property type="match status" value="1"/>
</dbReference>
<dbReference type="GO" id="GO:0032153">
    <property type="term" value="C:cell division site"/>
    <property type="evidence" value="ECO:0007669"/>
    <property type="project" value="UniProtKB-UniRule"/>
</dbReference>
<dbReference type="Pfam" id="PF08478">
    <property type="entry name" value="POTRA_1"/>
    <property type="match status" value="1"/>
</dbReference>
<reference evidence="12" key="2">
    <citation type="submission" date="2020-09" db="EMBL/GenBank/DDBJ databases">
        <authorList>
            <person name="Sun Q."/>
            <person name="Zhou Y."/>
        </authorList>
    </citation>
    <scope>NUCLEOTIDE SEQUENCE</scope>
    <source>
        <strain evidence="12">CGMCC 1.12181</strain>
    </source>
</reference>
<dbReference type="PANTHER" id="PTHR35851:SF1">
    <property type="entry name" value="CELL DIVISION PROTEIN FTSQ"/>
    <property type="match status" value="1"/>
</dbReference>
<feature type="region of interest" description="Disordered" evidence="10">
    <location>
        <begin position="227"/>
        <end position="247"/>
    </location>
</feature>
<evidence type="ECO:0000256" key="8">
    <source>
        <dbReference type="ARBA" id="ARBA00023306"/>
    </source>
</evidence>
<dbReference type="Gene3D" id="3.40.50.11690">
    <property type="entry name" value="Cell division protein FtsQ/DivIB"/>
    <property type="match status" value="1"/>
</dbReference>
<keyword evidence="7 9" id="KW-0472">Membrane</keyword>
<evidence type="ECO:0000313" key="12">
    <source>
        <dbReference type="EMBL" id="GGG00421.1"/>
    </source>
</evidence>
<evidence type="ECO:0000259" key="11">
    <source>
        <dbReference type="PROSITE" id="PS51779"/>
    </source>
</evidence>
<dbReference type="InterPro" id="IPR005548">
    <property type="entry name" value="Cell_div_FtsQ/DivIB_C"/>
</dbReference>
<keyword evidence="5 9" id="KW-0812">Transmembrane</keyword>